<keyword evidence="5" id="KW-1185">Reference proteome</keyword>
<dbReference type="InterPro" id="IPR001173">
    <property type="entry name" value="Glyco_trans_2-like"/>
</dbReference>
<dbReference type="eggNOG" id="arCOG01381">
    <property type="taxonomic scope" value="Archaea"/>
</dbReference>
<dbReference type="SUPFAM" id="SSF53448">
    <property type="entry name" value="Nucleotide-diphospho-sugar transferases"/>
    <property type="match status" value="1"/>
</dbReference>
<dbReference type="OrthoDB" id="46222at2157"/>
<dbReference type="KEGG" id="mla:Mlab_1428"/>
<dbReference type="GeneID" id="4796023"/>
<dbReference type="InterPro" id="IPR029044">
    <property type="entry name" value="Nucleotide-diphossugar_trans"/>
</dbReference>
<dbReference type="AlphaFoldDB" id="A2STD8"/>
<feature type="domain" description="Glycosyltransferase 2-like" evidence="3">
    <location>
        <begin position="9"/>
        <end position="128"/>
    </location>
</feature>
<dbReference type="CDD" id="cd00761">
    <property type="entry name" value="Glyco_tranf_GTA_type"/>
    <property type="match status" value="1"/>
</dbReference>
<accession>A2STD8</accession>
<dbReference type="PANTHER" id="PTHR22916">
    <property type="entry name" value="GLYCOSYLTRANSFERASE"/>
    <property type="match status" value="1"/>
</dbReference>
<evidence type="ECO:0000256" key="2">
    <source>
        <dbReference type="ARBA" id="ARBA00022679"/>
    </source>
</evidence>
<dbReference type="STRING" id="410358.Mlab_1428"/>
<dbReference type="Gene3D" id="3.90.550.10">
    <property type="entry name" value="Spore Coat Polysaccharide Biosynthesis Protein SpsA, Chain A"/>
    <property type="match status" value="1"/>
</dbReference>
<dbReference type="HOGENOM" id="CLU_025996_25_1_2"/>
<protein>
    <submittedName>
        <fullName evidence="4">Glycosyl transferase, family 2</fullName>
    </submittedName>
</protein>
<evidence type="ECO:0000313" key="5">
    <source>
        <dbReference type="Proteomes" id="UP000000365"/>
    </source>
</evidence>
<evidence type="ECO:0000313" key="4">
    <source>
        <dbReference type="EMBL" id="ABN07594.1"/>
    </source>
</evidence>
<dbReference type="Proteomes" id="UP000000365">
    <property type="component" value="Chromosome"/>
</dbReference>
<keyword evidence="1" id="KW-0328">Glycosyltransferase</keyword>
<dbReference type="PANTHER" id="PTHR22916:SF51">
    <property type="entry name" value="GLYCOSYLTRANSFERASE EPSH-RELATED"/>
    <property type="match status" value="1"/>
</dbReference>
<keyword evidence="2 4" id="KW-0808">Transferase</keyword>
<dbReference type="GO" id="GO:0016757">
    <property type="term" value="F:glycosyltransferase activity"/>
    <property type="evidence" value="ECO:0007669"/>
    <property type="project" value="UniProtKB-KW"/>
</dbReference>
<gene>
    <name evidence="4" type="ordered locus">Mlab_1428</name>
</gene>
<name>A2STD8_METLZ</name>
<dbReference type="CAZy" id="GT2">
    <property type="family name" value="Glycosyltransferase Family 2"/>
</dbReference>
<dbReference type="EMBL" id="CP000559">
    <property type="protein sequence ID" value="ABN07594.1"/>
    <property type="molecule type" value="Genomic_DNA"/>
</dbReference>
<organism evidence="4 5">
    <name type="scientific">Methanocorpusculum labreanum (strain ATCC 43576 / DSM 4855 / Z)</name>
    <dbReference type="NCBI Taxonomy" id="410358"/>
    <lineage>
        <taxon>Archaea</taxon>
        <taxon>Methanobacteriati</taxon>
        <taxon>Methanobacteriota</taxon>
        <taxon>Stenosarchaea group</taxon>
        <taxon>Methanomicrobia</taxon>
        <taxon>Methanomicrobiales</taxon>
        <taxon>Methanocorpusculaceae</taxon>
        <taxon>Methanocorpusculum</taxon>
    </lineage>
</organism>
<reference evidence="4 5" key="1">
    <citation type="journal article" date="2009" name="Stand. Genomic Sci.">
        <title>Complete genome sequence of Methanocorpusculum labreanum type strain Z.</title>
        <authorList>
            <person name="Anderson I.J."/>
            <person name="Sieprawska-Lupa M."/>
            <person name="Goltsman E."/>
            <person name="Lapidus A."/>
            <person name="Copeland A."/>
            <person name="Glavina Del Rio T."/>
            <person name="Tice H."/>
            <person name="Dalin E."/>
            <person name="Barry K."/>
            <person name="Pitluck S."/>
            <person name="Hauser L."/>
            <person name="Land M."/>
            <person name="Lucas S."/>
            <person name="Richardson P."/>
            <person name="Whitman W.B."/>
            <person name="Kyrpides N.C."/>
        </authorList>
    </citation>
    <scope>NUCLEOTIDE SEQUENCE [LARGE SCALE GENOMIC DNA]</scope>
    <source>
        <strain evidence="5">ATCC 43576 / DSM 4855 / Z</strain>
    </source>
</reference>
<dbReference type="Pfam" id="PF00535">
    <property type="entry name" value="Glycos_transf_2"/>
    <property type="match status" value="1"/>
</dbReference>
<proteinExistence type="predicted"/>
<dbReference type="RefSeq" id="WP_011833797.1">
    <property type="nucleotide sequence ID" value="NC_008942.1"/>
</dbReference>
<evidence type="ECO:0000256" key="1">
    <source>
        <dbReference type="ARBA" id="ARBA00022676"/>
    </source>
</evidence>
<evidence type="ECO:0000259" key="3">
    <source>
        <dbReference type="Pfam" id="PF00535"/>
    </source>
</evidence>
<sequence length="346" mass="39823">MNSEVPLISVIVPVYNVEPYLKTCIDSILKQTYRNLEIILVASTSIDNSVVICDSYLQVDSRLQVLHTEPQGLSAARNIGVSMASGTYLCFVDSDDFISQNFVETLYGLSQKYDADIVQCNFLEISENATYSICESCTSIFNDALEIHIYSNVDMCANLYNDLADSSTASWTKLYRKELFMNVKYPIGKIHEDEGTSYKLFYLAKRVAVTSLKLYYYRSNPLSLTRATYTLKKQDSLQFSEEQMDFFREGGYDKLYALALKKYMISLSEHILLTKVYLSKKERNDTELEIKYKAIYKIAAKNLYLPIYDKWKITLIHTLAKLGSMTPQLTQHILFLRRLCLQIKIK</sequence>